<evidence type="ECO:0000256" key="2">
    <source>
        <dbReference type="ARBA" id="ARBA00022679"/>
    </source>
</evidence>
<dbReference type="Pfam" id="PF10017">
    <property type="entry name" value="Methyltransf_33"/>
    <property type="match status" value="1"/>
</dbReference>
<dbReference type="Gene3D" id="3.40.50.150">
    <property type="entry name" value="Vaccinia Virus protein VP39"/>
    <property type="match status" value="1"/>
</dbReference>
<dbReference type="EMBL" id="CP017675">
    <property type="protein sequence ID" value="APB33444.1"/>
    <property type="molecule type" value="Genomic_DNA"/>
</dbReference>
<dbReference type="OrthoDB" id="5289726at2"/>
<keyword evidence="5" id="KW-1185">Reference proteome</keyword>
<keyword evidence="1" id="KW-0489">Methyltransferase</keyword>
<accession>A0A1J0ABW7</accession>
<dbReference type="InterPro" id="IPR019257">
    <property type="entry name" value="MeTrfase_dom"/>
</dbReference>
<dbReference type="GO" id="GO:0032259">
    <property type="term" value="P:methylation"/>
    <property type="evidence" value="ECO:0007669"/>
    <property type="project" value="UniProtKB-KW"/>
</dbReference>
<sequence length="330" mass="37888">MEYDLCDQKISRYCCDNIQTKVHDSGLDVVRGLSHDPKTLPSYYFYDQRGSELFEQICGLPEYYPTRTEQGILAKYAQEIADLTGNCDLVELGSGSSRKTRILLDAYTQLQGKFTYIPIDVSTTMLQATALDLLADYPQLSIHALAGVYEIALHHLPPAFQQRLLIFLGSTIGNLSPQEEAIFLQQIQQNLTPGDYFLLGVDLQKDVNILSSAYNDNQRITAEFNLNILHHLNHKFNGNFNPENFQHWAFYNQELNQIEMHLISLENQAIKLFDLGLEVILMAQETIRTEISRKFDIRLLTKQLNHCGLPVQRVWQDERGWFALVLCQKK</sequence>
<dbReference type="AlphaFoldDB" id="A0A1J0ABW7"/>
<evidence type="ECO:0000256" key="1">
    <source>
        <dbReference type="ARBA" id="ARBA00022603"/>
    </source>
</evidence>
<evidence type="ECO:0000313" key="5">
    <source>
        <dbReference type="Proteomes" id="UP000180235"/>
    </source>
</evidence>
<dbReference type="InterPro" id="IPR017804">
    <property type="entry name" value="MeTrfase_EgtD-like"/>
</dbReference>
<protein>
    <recommendedName>
        <fullName evidence="3">Histidine-specific methyltransferase SAM-dependent domain-containing protein</fullName>
    </recommendedName>
</protein>
<dbReference type="SUPFAM" id="SSF53335">
    <property type="entry name" value="S-adenosyl-L-methionine-dependent methyltransferases"/>
    <property type="match status" value="1"/>
</dbReference>
<keyword evidence="2" id="KW-0808">Transferase</keyword>
<dbReference type="NCBIfam" id="TIGR03438">
    <property type="entry name" value="egtD_ergothio"/>
    <property type="match status" value="1"/>
</dbReference>
<dbReference type="InterPro" id="IPR035094">
    <property type="entry name" value="EgtD"/>
</dbReference>
<name>A0A1J0ABW7_9CYAN</name>
<reference evidence="4 5" key="1">
    <citation type="submission" date="2016-10" db="EMBL/GenBank/DDBJ databases">
        <title>Description of Gloeomargarita lithophora gen. nov., sp. nov., a thylakoid-bearing basal-branching cyanobacterium with intracellular carbonates, and proposal for Gloeomargaritales ord. nov.</title>
        <authorList>
            <person name="Moreira D."/>
            <person name="Tavera R."/>
            <person name="Benzerara K."/>
            <person name="Skouri-Panet F."/>
            <person name="Couradeau E."/>
            <person name="Gerard E."/>
            <person name="Loussert C."/>
            <person name="Novelo E."/>
            <person name="Zivanovic Y."/>
            <person name="Lopez-Garcia P."/>
        </authorList>
    </citation>
    <scope>NUCLEOTIDE SEQUENCE [LARGE SCALE GENOMIC DNA]</scope>
    <source>
        <strain evidence="4 5">D10</strain>
    </source>
</reference>
<dbReference type="STRING" id="1188229.GlitD10_1124"/>
<dbReference type="RefSeq" id="WP_071454029.1">
    <property type="nucleotide sequence ID" value="NZ_CP017675.1"/>
</dbReference>
<dbReference type="InterPro" id="IPR051128">
    <property type="entry name" value="EgtD_Methyltrsf_superfamily"/>
</dbReference>
<dbReference type="KEGG" id="glt:GlitD10_1124"/>
<feature type="domain" description="Histidine-specific methyltransferase SAM-dependent" evidence="3">
    <location>
        <begin position="28"/>
        <end position="329"/>
    </location>
</feature>
<organism evidence="4 5">
    <name type="scientific">Gloeomargarita lithophora Alchichica-D10</name>
    <dbReference type="NCBI Taxonomy" id="1188229"/>
    <lineage>
        <taxon>Bacteria</taxon>
        <taxon>Bacillati</taxon>
        <taxon>Cyanobacteriota</taxon>
        <taxon>Cyanophyceae</taxon>
        <taxon>Gloeomargaritales</taxon>
        <taxon>Gloeomargaritaceae</taxon>
        <taxon>Gloeomargarita</taxon>
    </lineage>
</organism>
<dbReference type="GO" id="GO:0008168">
    <property type="term" value="F:methyltransferase activity"/>
    <property type="evidence" value="ECO:0007669"/>
    <property type="project" value="UniProtKB-KW"/>
</dbReference>
<evidence type="ECO:0000259" key="3">
    <source>
        <dbReference type="Pfam" id="PF10017"/>
    </source>
</evidence>
<dbReference type="InterPro" id="IPR029063">
    <property type="entry name" value="SAM-dependent_MTases_sf"/>
</dbReference>
<dbReference type="PANTHER" id="PTHR43397">
    <property type="entry name" value="ERGOTHIONEINE BIOSYNTHESIS PROTEIN 1"/>
    <property type="match status" value="1"/>
</dbReference>
<proteinExistence type="predicted"/>
<gene>
    <name evidence="4" type="ORF">GlitD10_1124</name>
</gene>
<dbReference type="PIRSF" id="PIRSF018005">
    <property type="entry name" value="UCP018005"/>
    <property type="match status" value="1"/>
</dbReference>
<dbReference type="Proteomes" id="UP000180235">
    <property type="component" value="Chromosome"/>
</dbReference>
<evidence type="ECO:0000313" key="4">
    <source>
        <dbReference type="EMBL" id="APB33444.1"/>
    </source>
</evidence>
<dbReference type="PANTHER" id="PTHR43397:SF1">
    <property type="entry name" value="ERGOTHIONEINE BIOSYNTHESIS PROTEIN 1"/>
    <property type="match status" value="1"/>
</dbReference>